<dbReference type="Proteomes" id="UP000253562">
    <property type="component" value="Unassembled WGS sequence"/>
</dbReference>
<dbReference type="RefSeq" id="WP_114367921.1">
    <property type="nucleotide sequence ID" value="NZ_QPEX01000010.1"/>
</dbReference>
<feature type="region of interest" description="Disordered" evidence="1">
    <location>
        <begin position="133"/>
        <end position="152"/>
    </location>
</feature>
<feature type="compositionally biased region" description="Basic and acidic residues" evidence="1">
    <location>
        <begin position="315"/>
        <end position="327"/>
    </location>
</feature>
<dbReference type="EMBL" id="QPEX01000010">
    <property type="protein sequence ID" value="RCS54858.1"/>
    <property type="molecule type" value="Genomic_DNA"/>
</dbReference>
<feature type="compositionally biased region" description="Basic and acidic residues" evidence="1">
    <location>
        <begin position="133"/>
        <end position="146"/>
    </location>
</feature>
<dbReference type="AlphaFoldDB" id="A0A368KWQ4"/>
<name>A0A368KWQ4_9BACT</name>
<organism evidence="2 3">
    <name type="scientific">Bremerella cremea</name>
    <dbReference type="NCBI Taxonomy" id="1031537"/>
    <lineage>
        <taxon>Bacteria</taxon>
        <taxon>Pseudomonadati</taxon>
        <taxon>Planctomycetota</taxon>
        <taxon>Planctomycetia</taxon>
        <taxon>Pirellulales</taxon>
        <taxon>Pirellulaceae</taxon>
        <taxon>Bremerella</taxon>
    </lineage>
</organism>
<accession>A0A368KWQ4</accession>
<comment type="caution">
    <text evidence="2">The sequence shown here is derived from an EMBL/GenBank/DDBJ whole genome shotgun (WGS) entry which is preliminary data.</text>
</comment>
<feature type="region of interest" description="Disordered" evidence="1">
    <location>
        <begin position="308"/>
        <end position="327"/>
    </location>
</feature>
<gene>
    <name evidence="2" type="ORF">DTL42_07035</name>
</gene>
<evidence type="ECO:0000313" key="3">
    <source>
        <dbReference type="Proteomes" id="UP000253562"/>
    </source>
</evidence>
<evidence type="ECO:0000256" key="1">
    <source>
        <dbReference type="SAM" id="MobiDB-lite"/>
    </source>
</evidence>
<proteinExistence type="predicted"/>
<reference evidence="2 3" key="1">
    <citation type="submission" date="2018-07" db="EMBL/GenBank/DDBJ databases">
        <title>Comparative genomes isolates from brazilian mangrove.</title>
        <authorList>
            <person name="De Araujo J.E."/>
            <person name="Taketani R.G."/>
            <person name="Silva M.C.P."/>
            <person name="Lourenco M.V."/>
            <person name="Oliveira V.M."/>
            <person name="Andreote F.D."/>
        </authorList>
    </citation>
    <scope>NUCLEOTIDE SEQUENCE [LARGE SCALE GENOMIC DNA]</scope>
    <source>
        <strain evidence="2 3">HEX PRIS-MGV</strain>
    </source>
</reference>
<protein>
    <submittedName>
        <fullName evidence="2">Uncharacterized protein</fullName>
    </submittedName>
</protein>
<evidence type="ECO:0000313" key="2">
    <source>
        <dbReference type="EMBL" id="RCS54858.1"/>
    </source>
</evidence>
<sequence>MTIDIRSIAETLDIVFQAKMVVLNSGELEIAPNEDEEPKVVLNIALKHFNATHSVSSGFPGEIEVLIRGKQPPDLGTLLTSLSGCAAAIVGPDEANHEIYLPSGQKKGEFIVECRYIPSQEFAQQDEILEGERRGIESESSRDLRIDPPSMDFVDNEEDSWQVSLMEEVYSPDELEQQASAPGYARRVEFVTEFNKDLECPLSWIFYRSIHPKDRPDNLEASGPEEPTDEESWRAYQINGFAVQFIESEDFRSLRNLEILMINKALAWKKTISNSQVTDEHGAFERDVRDLLTLIDMVSSYIGEACKPTAADKNTPGRDRGEDTRGR</sequence>